<sequence length="209" mass="23553">MPDARTYWESHFASAANACAASRQHAACLEQFHERYLQKDGTILDLACGLGRNARYLAQNGYDVYGVDFARAAITACTRLFQKQFLKGTFIQATVDAIPFCNNHFDAVICIAALDHVTADYARDALCEIRRVITRDGMILLTFDHPETDEDKLDQTHALPDGTLLFIRGKYQGMLFRRYQDEEIKALVGAEHICSFDYGKEGSRVVVCR</sequence>
<evidence type="ECO:0000256" key="2">
    <source>
        <dbReference type="ARBA" id="ARBA00022679"/>
    </source>
</evidence>
<feature type="domain" description="Methyltransferase type 11" evidence="4">
    <location>
        <begin position="44"/>
        <end position="140"/>
    </location>
</feature>
<dbReference type="AlphaFoldDB" id="A0A0S8GES2"/>
<dbReference type="GO" id="GO:0008757">
    <property type="term" value="F:S-adenosylmethionine-dependent methyltransferase activity"/>
    <property type="evidence" value="ECO:0007669"/>
    <property type="project" value="InterPro"/>
</dbReference>
<dbReference type="InterPro" id="IPR029063">
    <property type="entry name" value="SAM-dependent_MTases_sf"/>
</dbReference>
<name>A0A0S8GES2_UNCW3</name>
<dbReference type="Pfam" id="PF08241">
    <property type="entry name" value="Methyltransf_11"/>
    <property type="match status" value="1"/>
</dbReference>
<dbReference type="PANTHER" id="PTHR43464:SF19">
    <property type="entry name" value="UBIQUINONE BIOSYNTHESIS O-METHYLTRANSFERASE, MITOCHONDRIAL"/>
    <property type="match status" value="1"/>
</dbReference>
<proteinExistence type="predicted"/>
<comment type="caution">
    <text evidence="5">The sequence shown here is derived from an EMBL/GenBank/DDBJ whole genome shotgun (WGS) entry which is preliminary data.</text>
</comment>
<protein>
    <recommendedName>
        <fullName evidence="4">Methyltransferase type 11 domain-containing protein</fullName>
    </recommendedName>
</protein>
<organism evidence="5 6">
    <name type="scientific">candidate division WOR_3 bacterium SM23_60</name>
    <dbReference type="NCBI Taxonomy" id="1703780"/>
    <lineage>
        <taxon>Bacteria</taxon>
        <taxon>Bacteria division WOR-3</taxon>
    </lineage>
</organism>
<dbReference type="SUPFAM" id="SSF53335">
    <property type="entry name" value="S-adenosyl-L-methionine-dependent methyltransferases"/>
    <property type="match status" value="1"/>
</dbReference>
<dbReference type="GO" id="GO:0032259">
    <property type="term" value="P:methylation"/>
    <property type="evidence" value="ECO:0007669"/>
    <property type="project" value="UniProtKB-KW"/>
</dbReference>
<dbReference type="EMBL" id="LJUO01000084">
    <property type="protein sequence ID" value="KPK70683.1"/>
    <property type="molecule type" value="Genomic_DNA"/>
</dbReference>
<keyword evidence="3" id="KW-0949">S-adenosyl-L-methionine</keyword>
<keyword evidence="2" id="KW-0808">Transferase</keyword>
<evidence type="ECO:0000313" key="6">
    <source>
        <dbReference type="Proteomes" id="UP000051096"/>
    </source>
</evidence>
<keyword evidence="1" id="KW-0489">Methyltransferase</keyword>
<evidence type="ECO:0000256" key="1">
    <source>
        <dbReference type="ARBA" id="ARBA00022603"/>
    </source>
</evidence>
<reference evidence="5 6" key="1">
    <citation type="journal article" date="2015" name="Microbiome">
        <title>Genomic resolution of linkages in carbon, nitrogen, and sulfur cycling among widespread estuary sediment bacteria.</title>
        <authorList>
            <person name="Baker B.J."/>
            <person name="Lazar C.S."/>
            <person name="Teske A.P."/>
            <person name="Dick G.J."/>
        </authorList>
    </citation>
    <scope>NUCLEOTIDE SEQUENCE [LARGE SCALE GENOMIC DNA]</scope>
    <source>
        <strain evidence="5">SM23_60</strain>
    </source>
</reference>
<dbReference type="Gene3D" id="3.40.50.150">
    <property type="entry name" value="Vaccinia Virus protein VP39"/>
    <property type="match status" value="1"/>
</dbReference>
<accession>A0A0S8GES2</accession>
<dbReference type="CDD" id="cd02440">
    <property type="entry name" value="AdoMet_MTases"/>
    <property type="match status" value="1"/>
</dbReference>
<evidence type="ECO:0000313" key="5">
    <source>
        <dbReference type="EMBL" id="KPK70683.1"/>
    </source>
</evidence>
<evidence type="ECO:0000259" key="4">
    <source>
        <dbReference type="Pfam" id="PF08241"/>
    </source>
</evidence>
<evidence type="ECO:0000256" key="3">
    <source>
        <dbReference type="ARBA" id="ARBA00022691"/>
    </source>
</evidence>
<dbReference type="Proteomes" id="UP000051096">
    <property type="component" value="Unassembled WGS sequence"/>
</dbReference>
<dbReference type="InterPro" id="IPR013216">
    <property type="entry name" value="Methyltransf_11"/>
</dbReference>
<dbReference type="PANTHER" id="PTHR43464">
    <property type="entry name" value="METHYLTRANSFERASE"/>
    <property type="match status" value="1"/>
</dbReference>
<gene>
    <name evidence="5" type="ORF">AMJ87_08565</name>
</gene>